<dbReference type="PANTHER" id="PTHR30195">
    <property type="entry name" value="TYPE I SITE-SPECIFIC DEOXYRIBONUCLEASE PROTEIN SUBUNIT M AND R"/>
    <property type="match status" value="1"/>
</dbReference>
<feature type="non-terminal residue" evidence="3">
    <location>
        <position position="1"/>
    </location>
</feature>
<dbReference type="InterPro" id="IPR051268">
    <property type="entry name" value="Type-I_R_enzyme_R_subunit"/>
</dbReference>
<gene>
    <name evidence="3" type="ORF">ENL21_09380</name>
</gene>
<organism evidence="3">
    <name type="scientific">Caldithrix abyssi</name>
    <dbReference type="NCBI Taxonomy" id="187145"/>
    <lineage>
        <taxon>Bacteria</taxon>
        <taxon>Pseudomonadati</taxon>
        <taxon>Calditrichota</taxon>
        <taxon>Calditrichia</taxon>
        <taxon>Calditrichales</taxon>
        <taxon>Calditrichaceae</taxon>
        <taxon>Caldithrix</taxon>
    </lineage>
</organism>
<dbReference type="InterPro" id="IPR021810">
    <property type="entry name" value="T1RH-like_C"/>
</dbReference>
<dbReference type="EMBL" id="DRTD01000699">
    <property type="protein sequence ID" value="HHE55981.1"/>
    <property type="molecule type" value="Genomic_DNA"/>
</dbReference>
<evidence type="ECO:0000259" key="2">
    <source>
        <dbReference type="Pfam" id="PF11867"/>
    </source>
</evidence>
<dbReference type="Pfam" id="PF11867">
    <property type="entry name" value="T1RH-like_C"/>
    <property type="match status" value="1"/>
</dbReference>
<name>A0A7V5H505_CALAY</name>
<evidence type="ECO:0000256" key="1">
    <source>
        <dbReference type="ARBA" id="ARBA00022747"/>
    </source>
</evidence>
<comment type="caution">
    <text evidence="3">The sequence shown here is derived from an EMBL/GenBank/DDBJ whole genome shotgun (WGS) entry which is preliminary data.</text>
</comment>
<evidence type="ECO:0000313" key="3">
    <source>
        <dbReference type="EMBL" id="HHE55981.1"/>
    </source>
</evidence>
<sequence length="271" mass="30312">KKRYLQAVGALSKAFALAVPHEEALAIRDEVGLFQEIRASLIKATLSSVERTPEEIEAAVQQLVSRAVSGQEVVDIFAASGLDKPDISILSDEFLAEVRALPQKNLAVETLRKLLQDEIKVRLRKNVVQSRAFAEMLEEALNKYHNRAIVAAQVIEELIAIAKEMREAQRRGEKLGLSEDEAAFYDALAANESAVEVLGDGTLKKIAQELVDRVRKNVTVDWSKRENARAQLRVLVKRILRKYGYPPDKQEKATELVLEQTEVLCGDWILS</sequence>
<reference evidence="3" key="1">
    <citation type="journal article" date="2020" name="mSystems">
        <title>Genome- and Community-Level Interaction Insights into Carbon Utilization and Element Cycling Functions of Hydrothermarchaeota in Hydrothermal Sediment.</title>
        <authorList>
            <person name="Zhou Z."/>
            <person name="Liu Y."/>
            <person name="Xu W."/>
            <person name="Pan J."/>
            <person name="Luo Z.H."/>
            <person name="Li M."/>
        </authorList>
    </citation>
    <scope>NUCLEOTIDE SEQUENCE [LARGE SCALE GENOMIC DNA]</scope>
    <source>
        <strain evidence="3">HyVt-76</strain>
    </source>
</reference>
<dbReference type="GO" id="GO:0009307">
    <property type="term" value="P:DNA restriction-modification system"/>
    <property type="evidence" value="ECO:0007669"/>
    <property type="project" value="UniProtKB-KW"/>
</dbReference>
<dbReference type="AlphaFoldDB" id="A0A7V5H505"/>
<dbReference type="PANTHER" id="PTHR30195:SF15">
    <property type="entry name" value="TYPE I RESTRICTION ENZYME HINDI ENDONUCLEASE SUBUNIT"/>
    <property type="match status" value="1"/>
</dbReference>
<keyword evidence="1" id="KW-0680">Restriction system</keyword>
<proteinExistence type="predicted"/>
<accession>A0A7V5H505</accession>
<protein>
    <submittedName>
        <fullName evidence="3">DUF3387 domain-containing protein</fullName>
    </submittedName>
</protein>
<feature type="domain" description="Type I restriction enzyme HindI endonuclease subunit-like C-terminal" evidence="2">
    <location>
        <begin position="1"/>
        <end position="265"/>
    </location>
</feature>
<dbReference type="Proteomes" id="UP000886111">
    <property type="component" value="Unassembled WGS sequence"/>
</dbReference>